<sequence length="90" mass="10015">MRDFVLYVVKNLVDFPERVAINEIAGVHTLIIELYVEKTDVGKVIGKEGKTINALRTLLMSIASRNGLRVSLEIIEEGRESSISEKEKGA</sequence>
<dbReference type="Pfam" id="PF13083">
    <property type="entry name" value="KH_KhpA-B"/>
    <property type="match status" value="1"/>
</dbReference>
<dbReference type="PANTHER" id="PTHR34654">
    <property type="entry name" value="UPF0109 PROTEIN SCO5592"/>
    <property type="match status" value="1"/>
</dbReference>
<dbReference type="PROSITE" id="PS50084">
    <property type="entry name" value="KH_TYPE_1"/>
    <property type="match status" value="1"/>
</dbReference>
<gene>
    <name evidence="3" type="primary">khpA</name>
    <name evidence="4" type="ORF">HAT2_00570</name>
</gene>
<reference evidence="4 5" key="1">
    <citation type="submission" date="2018-07" db="EMBL/GenBank/DDBJ databases">
        <title>Comparative genomics of the Candidatus Parilichlamydiaceae reveals evidence of convergent evolution and genome reduction in the phylum Chlamydiae.</title>
        <authorList>
            <person name="Taylor-Brown A."/>
            <person name="Polkinghorne A."/>
        </authorList>
    </citation>
    <scope>NUCLEOTIDE SEQUENCE [LARGE SCALE GENOMIC DNA]</scope>
    <source>
        <strain evidence="4 5">Hat2</strain>
    </source>
</reference>
<evidence type="ECO:0000313" key="4">
    <source>
        <dbReference type="EMBL" id="RDB31326.1"/>
    </source>
</evidence>
<dbReference type="PANTHER" id="PTHR34654:SF1">
    <property type="entry name" value="RNA-BINDING PROTEIN KHPA"/>
    <property type="match status" value="1"/>
</dbReference>
<keyword evidence="5" id="KW-1185">Reference proteome</keyword>
<dbReference type="EMBL" id="QQBG01000019">
    <property type="protein sequence ID" value="RDB31326.1"/>
    <property type="molecule type" value="Genomic_DNA"/>
</dbReference>
<keyword evidence="2 3" id="KW-0694">RNA-binding</keyword>
<comment type="similarity">
    <text evidence="3">Belongs to the KhpA RNA-binding protein family.</text>
</comment>
<dbReference type="RefSeq" id="WP_114544490.1">
    <property type="nucleotide sequence ID" value="NZ_QQBG01000019.1"/>
</dbReference>
<proteinExistence type="inferred from homology"/>
<comment type="subcellular location">
    <subcellularLocation>
        <location evidence="3">Cytoplasm</location>
    </subcellularLocation>
</comment>
<dbReference type="Proteomes" id="UP000253816">
    <property type="component" value="Unassembled WGS sequence"/>
</dbReference>
<name>A0A369KK10_9BACT</name>
<comment type="caution">
    <text evidence="4">The sequence shown here is derived from an EMBL/GenBank/DDBJ whole genome shotgun (WGS) entry which is preliminary data.</text>
</comment>
<evidence type="ECO:0000313" key="5">
    <source>
        <dbReference type="Proteomes" id="UP000253816"/>
    </source>
</evidence>
<dbReference type="InterPro" id="IPR015946">
    <property type="entry name" value="KH_dom-like_a/b"/>
</dbReference>
<dbReference type="AlphaFoldDB" id="A0A369KK10"/>
<evidence type="ECO:0000256" key="2">
    <source>
        <dbReference type="ARBA" id="ARBA00022884"/>
    </source>
</evidence>
<accession>A0A369KK10</accession>
<dbReference type="GO" id="GO:0003723">
    <property type="term" value="F:RNA binding"/>
    <property type="evidence" value="ECO:0007669"/>
    <property type="project" value="UniProtKB-UniRule"/>
</dbReference>
<dbReference type="SUPFAM" id="SSF54814">
    <property type="entry name" value="Prokaryotic type KH domain (KH-domain type II)"/>
    <property type="match status" value="1"/>
</dbReference>
<protein>
    <recommendedName>
        <fullName evidence="3">RNA-binding protein KhpA</fullName>
    </recommendedName>
    <alternativeName>
        <fullName evidence="3">KH-domain protein A</fullName>
    </alternativeName>
</protein>
<evidence type="ECO:0000256" key="1">
    <source>
        <dbReference type="ARBA" id="ARBA00022490"/>
    </source>
</evidence>
<dbReference type="InterPro" id="IPR020627">
    <property type="entry name" value="KhpA"/>
</dbReference>
<keyword evidence="1 3" id="KW-0963">Cytoplasm</keyword>
<comment type="function">
    <text evidence="3">A probable RNA-binding protein.</text>
</comment>
<dbReference type="OrthoDB" id="9812389at2"/>
<evidence type="ECO:0000256" key="3">
    <source>
        <dbReference type="HAMAP-Rule" id="MF_00088"/>
    </source>
</evidence>
<dbReference type="InterPro" id="IPR009019">
    <property type="entry name" value="KH_sf_prok-type"/>
</dbReference>
<dbReference type="NCBIfam" id="NF002201">
    <property type="entry name" value="PRK01064.1"/>
    <property type="match status" value="1"/>
</dbReference>
<dbReference type="Gene3D" id="3.30.300.20">
    <property type="match status" value="1"/>
</dbReference>
<dbReference type="GO" id="GO:0005737">
    <property type="term" value="C:cytoplasm"/>
    <property type="evidence" value="ECO:0007669"/>
    <property type="project" value="UniProtKB-SubCell"/>
</dbReference>
<dbReference type="CDD" id="cd22533">
    <property type="entry name" value="KH-II_YlqC-like"/>
    <property type="match status" value="1"/>
</dbReference>
<dbReference type="HAMAP" id="MF_00088">
    <property type="entry name" value="KhpA"/>
    <property type="match status" value="1"/>
</dbReference>
<organism evidence="4 5">
    <name type="scientific">Candidatus Similichlamydia laticola</name>
    <dbReference type="NCBI Taxonomy" id="2170265"/>
    <lineage>
        <taxon>Bacteria</taxon>
        <taxon>Pseudomonadati</taxon>
        <taxon>Chlamydiota</taxon>
        <taxon>Chlamydiia</taxon>
        <taxon>Parachlamydiales</taxon>
        <taxon>Candidatus Parilichlamydiaceae</taxon>
        <taxon>Candidatus Similichlamydia</taxon>
    </lineage>
</organism>